<gene>
    <name evidence="2" type="ORF">GW534_12900</name>
</gene>
<keyword evidence="1" id="KW-0812">Transmembrane</keyword>
<keyword evidence="1" id="KW-0472">Membrane</keyword>
<name>A0ABX0A588_9BACI</name>
<sequence length="150" mass="17547">MVGKFKTWLQKAIRVLSAMIAVSVFFYILVFLFGFVPYGYNILEENGDQLTVKSYTVIGTTDKIYEYTPGAEDLWTSEDIKRIIKNEKWYYVLLFTAVTISTYFFVKMKREGQSFFRALMNSYLFFSLLIPVILLRNHLIALDIIFGNIK</sequence>
<dbReference type="RefSeq" id="WP_161921430.1">
    <property type="nucleotide sequence ID" value="NZ_JAACYS010000068.1"/>
</dbReference>
<evidence type="ECO:0000256" key="1">
    <source>
        <dbReference type="SAM" id="Phobius"/>
    </source>
</evidence>
<proteinExistence type="predicted"/>
<comment type="caution">
    <text evidence="2">The sequence shown here is derived from an EMBL/GenBank/DDBJ whole genome shotgun (WGS) entry which is preliminary data.</text>
</comment>
<reference evidence="2 3" key="1">
    <citation type="submission" date="2020-01" db="EMBL/GenBank/DDBJ databases">
        <title>A novel Bacillus sp. from Pasinler.</title>
        <authorList>
            <person name="Adiguzel A."/>
            <person name="Ay H."/>
            <person name="Baltaci M.O."/>
        </authorList>
    </citation>
    <scope>NUCLEOTIDE SEQUENCE [LARGE SCALE GENOMIC DNA]</scope>
    <source>
        <strain evidence="2 3">P1</strain>
    </source>
</reference>
<feature type="transmembrane region" description="Helical" evidence="1">
    <location>
        <begin position="12"/>
        <end position="36"/>
    </location>
</feature>
<keyword evidence="3" id="KW-1185">Reference proteome</keyword>
<dbReference type="Proteomes" id="UP000743899">
    <property type="component" value="Unassembled WGS sequence"/>
</dbReference>
<dbReference type="EMBL" id="JAACYS010000068">
    <property type="protein sequence ID" value="NCU18603.1"/>
    <property type="molecule type" value="Genomic_DNA"/>
</dbReference>
<protein>
    <submittedName>
        <fullName evidence="2">Uncharacterized protein</fullName>
    </submittedName>
</protein>
<accession>A0ABX0A588</accession>
<organism evidence="2 3">
    <name type="scientific">Pallidibacillus pasinlerensis</name>
    <dbReference type="NCBI Taxonomy" id="2703818"/>
    <lineage>
        <taxon>Bacteria</taxon>
        <taxon>Bacillati</taxon>
        <taxon>Bacillota</taxon>
        <taxon>Bacilli</taxon>
        <taxon>Bacillales</taxon>
        <taxon>Bacillaceae</taxon>
        <taxon>Pallidibacillus</taxon>
    </lineage>
</organism>
<evidence type="ECO:0000313" key="2">
    <source>
        <dbReference type="EMBL" id="NCU18603.1"/>
    </source>
</evidence>
<evidence type="ECO:0000313" key="3">
    <source>
        <dbReference type="Proteomes" id="UP000743899"/>
    </source>
</evidence>
<feature type="transmembrane region" description="Helical" evidence="1">
    <location>
        <begin position="118"/>
        <end position="135"/>
    </location>
</feature>
<feature type="transmembrane region" description="Helical" evidence="1">
    <location>
        <begin position="89"/>
        <end position="106"/>
    </location>
</feature>
<keyword evidence="1" id="KW-1133">Transmembrane helix</keyword>